<evidence type="ECO:0000313" key="1">
    <source>
        <dbReference type="Ensembl" id="ENSORLP00000045446.1"/>
    </source>
</evidence>
<evidence type="ECO:0000313" key="2">
    <source>
        <dbReference type="Proteomes" id="UP000001038"/>
    </source>
</evidence>
<proteinExistence type="predicted"/>
<organism evidence="1 2">
    <name type="scientific">Oryzias latipes</name>
    <name type="common">Japanese rice fish</name>
    <name type="synonym">Japanese killifish</name>
    <dbReference type="NCBI Taxonomy" id="8090"/>
    <lineage>
        <taxon>Eukaryota</taxon>
        <taxon>Metazoa</taxon>
        <taxon>Chordata</taxon>
        <taxon>Craniata</taxon>
        <taxon>Vertebrata</taxon>
        <taxon>Euteleostomi</taxon>
        <taxon>Actinopterygii</taxon>
        <taxon>Neopterygii</taxon>
        <taxon>Teleostei</taxon>
        <taxon>Neoteleostei</taxon>
        <taxon>Acanthomorphata</taxon>
        <taxon>Ovalentaria</taxon>
        <taxon>Atherinomorphae</taxon>
        <taxon>Beloniformes</taxon>
        <taxon>Adrianichthyidae</taxon>
        <taxon>Oryziinae</taxon>
        <taxon>Oryzias</taxon>
    </lineage>
</organism>
<dbReference type="AlphaFoldDB" id="A0A3B3INC3"/>
<dbReference type="Proteomes" id="UP000001038">
    <property type="component" value="Chromosome 4"/>
</dbReference>
<dbReference type="InParanoid" id="A0A3B3INC3"/>
<reference evidence="1" key="2">
    <citation type="submission" date="2025-08" db="UniProtKB">
        <authorList>
            <consortium name="Ensembl"/>
        </authorList>
    </citation>
    <scope>IDENTIFICATION</scope>
    <source>
        <strain evidence="1">Hd-rR</strain>
    </source>
</reference>
<dbReference type="Ensembl" id="ENSORLT00000039712.1">
    <property type="protein sequence ID" value="ENSORLP00000045446.1"/>
    <property type="gene ID" value="ENSORLG00000026174.1"/>
</dbReference>
<keyword evidence="2" id="KW-1185">Reference proteome</keyword>
<name>A0A3B3INC3_ORYLA</name>
<reference evidence="1 2" key="1">
    <citation type="journal article" date="2007" name="Nature">
        <title>The medaka draft genome and insights into vertebrate genome evolution.</title>
        <authorList>
            <person name="Kasahara M."/>
            <person name="Naruse K."/>
            <person name="Sasaki S."/>
            <person name="Nakatani Y."/>
            <person name="Qu W."/>
            <person name="Ahsan B."/>
            <person name="Yamada T."/>
            <person name="Nagayasu Y."/>
            <person name="Doi K."/>
            <person name="Kasai Y."/>
            <person name="Jindo T."/>
            <person name="Kobayashi D."/>
            <person name="Shimada A."/>
            <person name="Toyoda A."/>
            <person name="Kuroki Y."/>
            <person name="Fujiyama A."/>
            <person name="Sasaki T."/>
            <person name="Shimizu A."/>
            <person name="Asakawa S."/>
            <person name="Shimizu N."/>
            <person name="Hashimoto S."/>
            <person name="Yang J."/>
            <person name="Lee Y."/>
            <person name="Matsushima K."/>
            <person name="Sugano S."/>
            <person name="Sakaizumi M."/>
            <person name="Narita T."/>
            <person name="Ohishi K."/>
            <person name="Haga S."/>
            <person name="Ohta F."/>
            <person name="Nomoto H."/>
            <person name="Nogata K."/>
            <person name="Morishita T."/>
            <person name="Endo T."/>
            <person name="Shin-I T."/>
            <person name="Takeda H."/>
            <person name="Morishita S."/>
            <person name="Kohara Y."/>
        </authorList>
    </citation>
    <scope>NUCLEOTIDE SEQUENCE [LARGE SCALE GENOMIC DNA]</scope>
    <source>
        <strain evidence="1 2">Hd-rR</strain>
    </source>
</reference>
<reference evidence="1" key="3">
    <citation type="submission" date="2025-09" db="UniProtKB">
        <authorList>
            <consortium name="Ensembl"/>
        </authorList>
    </citation>
    <scope>IDENTIFICATION</scope>
    <source>
        <strain evidence="1">Hd-rR</strain>
    </source>
</reference>
<protein>
    <submittedName>
        <fullName evidence="1">Uncharacterized protein</fullName>
    </submittedName>
</protein>
<sequence>QRTLEKSKLLLSFCSPSDCAFERRFDKMCTRLEPGGVLDAVLGTGAKIECGFKKKNPLTKPKRVHPEHPKEALKLLWDSSTGPTT</sequence>
<dbReference type="Bgee" id="ENSORLG00000026174">
    <property type="expression patterns" value="Expressed in pharyngeal gill and 11 other cell types or tissues"/>
</dbReference>
<accession>A0A3B3INC3</accession>